<name>A0AAX3SYF0_SPICI</name>
<dbReference type="EMBL" id="CP096246">
    <property type="protein sequence ID" value="WFG96358.1"/>
    <property type="molecule type" value="Genomic_DNA"/>
</dbReference>
<gene>
    <name evidence="1" type="ORF">M0C40_09850</name>
</gene>
<dbReference type="AlphaFoldDB" id="A0AAX3SYF0"/>
<dbReference type="RefSeq" id="WP_239500559.1">
    <property type="nucleotide sequence ID" value="NZ_CP096246.1"/>
</dbReference>
<accession>A0AAX3SYF0</accession>
<proteinExistence type="predicted"/>
<organism evidence="1 2">
    <name type="scientific">Spiroplasma citri</name>
    <dbReference type="NCBI Taxonomy" id="2133"/>
    <lineage>
        <taxon>Bacteria</taxon>
        <taxon>Bacillati</taxon>
        <taxon>Mycoplasmatota</taxon>
        <taxon>Mollicutes</taxon>
        <taxon>Entomoplasmatales</taxon>
        <taxon>Spiroplasmataceae</taxon>
        <taxon>Spiroplasma</taxon>
    </lineage>
</organism>
<dbReference type="KEGG" id="sck:SCITRI_001846"/>
<protein>
    <recommendedName>
        <fullName evidence="3">Plectrovirus-related protein</fullName>
    </recommendedName>
</protein>
<dbReference type="Proteomes" id="UP001214629">
    <property type="component" value="Chromosome"/>
</dbReference>
<keyword evidence="2" id="KW-1185">Reference proteome</keyword>
<sequence length="63" mass="7622">MGLFLLFTLFFSNFSLMMDYYALIRITLGLKIGKEISYEYHFKQLFQKNVRNSPYLLFNNLRV</sequence>
<evidence type="ECO:0008006" key="3">
    <source>
        <dbReference type="Google" id="ProtNLM"/>
    </source>
</evidence>
<reference evidence="1 2" key="1">
    <citation type="submission" date="2022-04" db="EMBL/GenBank/DDBJ databases">
        <title>Whole genome of Spiroplasma citri.</title>
        <authorList>
            <person name="Khanchezar A."/>
            <person name="Izadpanah K."/>
            <person name="Taghavi M."/>
            <person name="Ghorbani A."/>
            <person name="Beven L."/>
        </authorList>
    </citation>
    <scope>NUCLEOTIDE SEQUENCE [LARGE SCALE GENOMIC DNA]</scope>
    <source>
        <strain evidence="1 2">D4</strain>
    </source>
</reference>
<evidence type="ECO:0000313" key="1">
    <source>
        <dbReference type="EMBL" id="WFG96358.1"/>
    </source>
</evidence>
<evidence type="ECO:0000313" key="2">
    <source>
        <dbReference type="Proteomes" id="UP001214629"/>
    </source>
</evidence>